<keyword evidence="5" id="KW-1185">Reference proteome</keyword>
<name>A0AAV6LQ99_9ERIC</name>
<gene>
    <name evidence="4" type="ORF">RHGRI_001753</name>
</gene>
<dbReference type="EMBL" id="JACTNZ010000001">
    <property type="protein sequence ID" value="KAG5565932.1"/>
    <property type="molecule type" value="Genomic_DNA"/>
</dbReference>
<evidence type="ECO:0000256" key="1">
    <source>
        <dbReference type="ARBA" id="ARBA00010020"/>
    </source>
</evidence>
<evidence type="ECO:0000256" key="2">
    <source>
        <dbReference type="ARBA" id="ARBA00025223"/>
    </source>
</evidence>
<reference evidence="4" key="1">
    <citation type="submission" date="2020-08" db="EMBL/GenBank/DDBJ databases">
        <title>Plant Genome Project.</title>
        <authorList>
            <person name="Zhang R.-G."/>
        </authorList>
    </citation>
    <scope>NUCLEOTIDE SEQUENCE</scope>
    <source>
        <strain evidence="4">WSP0</strain>
        <tissue evidence="4">Leaf</tissue>
    </source>
</reference>
<dbReference type="AlphaFoldDB" id="A0AAV6LQ99"/>
<feature type="region of interest" description="Disordered" evidence="3">
    <location>
        <begin position="219"/>
        <end position="250"/>
    </location>
</feature>
<dbReference type="InterPro" id="IPR028457">
    <property type="entry name" value="ABI"/>
</dbReference>
<accession>A0AAV6LQ99</accession>
<dbReference type="Proteomes" id="UP000823749">
    <property type="component" value="Chromosome 1"/>
</dbReference>
<dbReference type="PANTHER" id="PTHR10460">
    <property type="entry name" value="ABL INTERACTOR FAMILY MEMBER"/>
    <property type="match status" value="1"/>
</dbReference>
<evidence type="ECO:0000256" key="3">
    <source>
        <dbReference type="SAM" id="MobiDB-lite"/>
    </source>
</evidence>
<comment type="caution">
    <text evidence="4">The sequence shown here is derived from an EMBL/GenBank/DDBJ whole genome shotgun (WGS) entry which is preliminary data.</text>
</comment>
<sequence length="282" mass="32158">MELEQLRMDKGASTTFDELSMERSKSFVKALQELKNLRPQLYSAAEYCEKSYLHSDQKQMVLDNLKDYAVRTLINAVDHLGTVAYKLTDLLDQQSIDVSTMELKVLCLNQQLLTCQTYTDKEGLRQQQLLALIPRHHKHYILPNSVNKKVHFSPHIQTDARQSHIQTRPRLYPSELGGLRWYLSCSSEDEKTSGKTYGVFHLVDAKESTLMKSPAAHLKWSGGGHASSTARMDSVEGSRPLTPFRSHVNPSRREIVQAPIRSKSLLSSFFVKHKTTKHKTFS</sequence>
<organism evidence="4 5">
    <name type="scientific">Rhododendron griersonianum</name>
    <dbReference type="NCBI Taxonomy" id="479676"/>
    <lineage>
        <taxon>Eukaryota</taxon>
        <taxon>Viridiplantae</taxon>
        <taxon>Streptophyta</taxon>
        <taxon>Embryophyta</taxon>
        <taxon>Tracheophyta</taxon>
        <taxon>Spermatophyta</taxon>
        <taxon>Magnoliopsida</taxon>
        <taxon>eudicotyledons</taxon>
        <taxon>Gunneridae</taxon>
        <taxon>Pentapetalae</taxon>
        <taxon>asterids</taxon>
        <taxon>Ericales</taxon>
        <taxon>Ericaceae</taxon>
        <taxon>Ericoideae</taxon>
        <taxon>Rhodoreae</taxon>
        <taxon>Rhododendron</taxon>
    </lineage>
</organism>
<proteinExistence type="inferred from homology"/>
<comment type="function">
    <text evidence="2">Involved in regulation of actin and microtubule organization. Part of a WAVE complex that activates the Arp2/3 complex.</text>
</comment>
<protein>
    <submittedName>
        <fullName evidence="4">Uncharacterized protein</fullName>
    </submittedName>
</protein>
<evidence type="ECO:0000313" key="5">
    <source>
        <dbReference type="Proteomes" id="UP000823749"/>
    </source>
</evidence>
<evidence type="ECO:0000313" key="4">
    <source>
        <dbReference type="EMBL" id="KAG5565932.1"/>
    </source>
</evidence>
<dbReference type="Gene3D" id="6.10.140.1620">
    <property type="match status" value="1"/>
</dbReference>
<comment type="similarity">
    <text evidence="1">Belongs to the ABI family.</text>
</comment>
<dbReference type="PANTHER" id="PTHR10460:SF0">
    <property type="entry name" value="ABELSON INTERACTING PROTEIN, ISOFORM D"/>
    <property type="match status" value="1"/>
</dbReference>